<sequence length="196" mass="22092">MLDADRRFREEYDMTAVFLTLEQSPSDDMGNRIAPWTLAENLAHAKRSKIPKDVKRALGHKDVDRVEWFSVMGVTDNGTPHEHYTFLADDPDNVVTADDFMPALNTHVKHVPTANWDKHMHDGPAVQVQHAPERAKNGATAATTYTGRNLAHWKLRGYADDDGPNPTNADYLSGTLAWARGKKEQWVRFSRGIKAE</sequence>
<accession>A0ABD6AZT0</accession>
<dbReference type="RefSeq" id="WP_250874848.1">
    <property type="nucleotide sequence ID" value="NZ_JALXFV010000008.1"/>
</dbReference>
<proteinExistence type="predicted"/>
<protein>
    <submittedName>
        <fullName evidence="1">Uncharacterized protein</fullName>
    </submittedName>
</protein>
<gene>
    <name evidence="1" type="ORF">ACFSBT_16700</name>
</gene>
<organism evidence="1 2">
    <name type="scientific">Halomarina rubra</name>
    <dbReference type="NCBI Taxonomy" id="2071873"/>
    <lineage>
        <taxon>Archaea</taxon>
        <taxon>Methanobacteriati</taxon>
        <taxon>Methanobacteriota</taxon>
        <taxon>Stenosarchaea group</taxon>
        <taxon>Halobacteria</taxon>
        <taxon>Halobacteriales</taxon>
        <taxon>Natronomonadaceae</taxon>
        <taxon>Halomarina</taxon>
    </lineage>
</organism>
<reference evidence="1 2" key="1">
    <citation type="journal article" date="2019" name="Int. J. Syst. Evol. Microbiol.">
        <title>The Global Catalogue of Microorganisms (GCM) 10K type strain sequencing project: providing services to taxonomists for standard genome sequencing and annotation.</title>
        <authorList>
            <consortium name="The Broad Institute Genomics Platform"/>
            <consortium name="The Broad Institute Genome Sequencing Center for Infectious Disease"/>
            <person name="Wu L."/>
            <person name="Ma J."/>
        </authorList>
    </citation>
    <scope>NUCLEOTIDE SEQUENCE [LARGE SCALE GENOMIC DNA]</scope>
    <source>
        <strain evidence="1 2">CGMCC 1.12563</strain>
    </source>
</reference>
<comment type="caution">
    <text evidence="1">The sequence shown here is derived from an EMBL/GenBank/DDBJ whole genome shotgun (WGS) entry which is preliminary data.</text>
</comment>
<evidence type="ECO:0000313" key="2">
    <source>
        <dbReference type="Proteomes" id="UP001597187"/>
    </source>
</evidence>
<name>A0ABD6AZT0_9EURY</name>
<dbReference type="Proteomes" id="UP001597187">
    <property type="component" value="Unassembled WGS sequence"/>
</dbReference>
<evidence type="ECO:0000313" key="1">
    <source>
        <dbReference type="EMBL" id="MFD1514921.1"/>
    </source>
</evidence>
<dbReference type="EMBL" id="JBHUDC010000008">
    <property type="protein sequence ID" value="MFD1514921.1"/>
    <property type="molecule type" value="Genomic_DNA"/>
</dbReference>
<dbReference type="AlphaFoldDB" id="A0ABD6AZT0"/>
<keyword evidence="2" id="KW-1185">Reference proteome</keyword>